<dbReference type="EMBL" id="KZ613939">
    <property type="protein sequence ID" value="PMD45939.1"/>
    <property type="molecule type" value="Genomic_DNA"/>
</dbReference>
<feature type="compositionally biased region" description="Basic and acidic residues" evidence="1">
    <location>
        <begin position="62"/>
        <end position="72"/>
    </location>
</feature>
<evidence type="ECO:0000256" key="1">
    <source>
        <dbReference type="SAM" id="MobiDB-lite"/>
    </source>
</evidence>
<dbReference type="AlphaFoldDB" id="A0A2J6S595"/>
<dbReference type="Proteomes" id="UP000235786">
    <property type="component" value="Unassembled WGS sequence"/>
</dbReference>
<accession>A0A2J6S595</accession>
<gene>
    <name evidence="2" type="ORF">L207DRAFT_576818</name>
</gene>
<name>A0A2J6S595_HYAVF</name>
<proteinExistence type="predicted"/>
<evidence type="ECO:0000313" key="3">
    <source>
        <dbReference type="Proteomes" id="UP000235786"/>
    </source>
</evidence>
<sequence length="127" mass="13558">MVQGKKAHEKSDSVNKDQASNIAFQQNDVADARGGSTGNSDGKPQNKEHVLGNVGGDDGVDEEKYSAVRRQQDFPPLGSSNSNSNNNKYTPPARRAPTGQTRDEATARSTVLSGAYDHGAEARSTHF</sequence>
<feature type="compositionally biased region" description="Polar residues" evidence="1">
    <location>
        <begin position="16"/>
        <end position="28"/>
    </location>
</feature>
<organism evidence="2 3">
    <name type="scientific">Hyaloscypha variabilis (strain UAMH 11265 / GT02V1 / F)</name>
    <name type="common">Meliniomyces variabilis</name>
    <dbReference type="NCBI Taxonomy" id="1149755"/>
    <lineage>
        <taxon>Eukaryota</taxon>
        <taxon>Fungi</taxon>
        <taxon>Dikarya</taxon>
        <taxon>Ascomycota</taxon>
        <taxon>Pezizomycotina</taxon>
        <taxon>Leotiomycetes</taxon>
        <taxon>Helotiales</taxon>
        <taxon>Hyaloscyphaceae</taxon>
        <taxon>Hyaloscypha</taxon>
        <taxon>Hyaloscypha variabilis</taxon>
    </lineage>
</organism>
<evidence type="ECO:0000313" key="2">
    <source>
        <dbReference type="EMBL" id="PMD45939.1"/>
    </source>
</evidence>
<reference evidence="2 3" key="1">
    <citation type="submission" date="2016-04" db="EMBL/GenBank/DDBJ databases">
        <title>A degradative enzymes factory behind the ericoid mycorrhizal symbiosis.</title>
        <authorList>
            <consortium name="DOE Joint Genome Institute"/>
            <person name="Martino E."/>
            <person name="Morin E."/>
            <person name="Grelet G."/>
            <person name="Kuo A."/>
            <person name="Kohler A."/>
            <person name="Daghino S."/>
            <person name="Barry K."/>
            <person name="Choi C."/>
            <person name="Cichocki N."/>
            <person name="Clum A."/>
            <person name="Copeland A."/>
            <person name="Hainaut M."/>
            <person name="Haridas S."/>
            <person name="Labutti K."/>
            <person name="Lindquist E."/>
            <person name="Lipzen A."/>
            <person name="Khouja H.-R."/>
            <person name="Murat C."/>
            <person name="Ohm R."/>
            <person name="Olson A."/>
            <person name="Spatafora J."/>
            <person name="Veneault-Fourrey C."/>
            <person name="Henrissat B."/>
            <person name="Grigoriev I."/>
            <person name="Martin F."/>
            <person name="Perotto S."/>
        </authorList>
    </citation>
    <scope>NUCLEOTIDE SEQUENCE [LARGE SCALE GENOMIC DNA]</scope>
    <source>
        <strain evidence="2 3">F</strain>
    </source>
</reference>
<feature type="region of interest" description="Disordered" evidence="1">
    <location>
        <begin position="1"/>
        <end position="127"/>
    </location>
</feature>
<dbReference type="OrthoDB" id="2275718at2759"/>
<feature type="compositionally biased region" description="Basic and acidic residues" evidence="1">
    <location>
        <begin position="118"/>
        <end position="127"/>
    </location>
</feature>
<protein>
    <submittedName>
        <fullName evidence="2">Uncharacterized protein</fullName>
    </submittedName>
</protein>
<keyword evidence="3" id="KW-1185">Reference proteome</keyword>